<proteinExistence type="inferred from homology"/>
<dbReference type="GO" id="GO:0033907">
    <property type="term" value="F:beta-D-fucosidase activity"/>
    <property type="evidence" value="ECO:0007669"/>
    <property type="project" value="UniProtKB-ARBA"/>
</dbReference>
<dbReference type="EMBL" id="KD198416">
    <property type="protein sequence ID" value="EMS53109.1"/>
    <property type="molecule type" value="Genomic_DNA"/>
</dbReference>
<name>M7ZYC0_TRIUA</name>
<dbReference type="InterPro" id="IPR001360">
    <property type="entry name" value="Glyco_hydro_1"/>
</dbReference>
<evidence type="ECO:0000256" key="2">
    <source>
        <dbReference type="ARBA" id="ARBA00022729"/>
    </source>
</evidence>
<dbReference type="Pfam" id="PF00232">
    <property type="entry name" value="Glyco_hydro_1"/>
    <property type="match status" value="1"/>
</dbReference>
<accession>M7ZYC0</accession>
<dbReference type="GO" id="GO:0008422">
    <property type="term" value="F:beta-glucosidase activity"/>
    <property type="evidence" value="ECO:0007669"/>
    <property type="project" value="UniProtKB-ARBA"/>
</dbReference>
<keyword evidence="3" id="KW-0378">Hydrolase</keyword>
<keyword evidence="2" id="KW-0732">Signal</keyword>
<evidence type="ECO:0000256" key="4">
    <source>
        <dbReference type="ARBA" id="ARBA00023157"/>
    </source>
</evidence>
<protein>
    <submittedName>
        <fullName evidence="8">Beta-glucosidase 28</fullName>
    </submittedName>
</protein>
<sequence>MAYVGRASNTAFSNTRRPPQRTAAARGSRREPHQQSQHVAADQRPVGLVEGWTQAIGPESVGSVEALDSSLELRHIEGGDQPGTINSGGALVQLVQVEASDGVPGPPRSGGGVHGAGFNRYSFPKGFIFGTGSSAIQYEGAVNLRGKNIWDTFARTPDGTIAGGINKAGVDFYNSLIDEVLARGLTPFVTIFHFDTPQVLEDKYGGFLSENIIKDYVEYAELCFKLFGDRVKFWTTFNEPMIFCAFGYGSGSTAPGRCSPYVSKACGAGDSSPEPYIAGHNLLIAPAEAVRLYRTRYQPAQRGQVGIVQVSHWFIPYDAASDADRHAVKRSLDFMLGWFMHPVAFGEYPATMRRLVGRRLPEFTKEQSDMLKGSYDFLGLNYYTSNYAQAAARAPDRRQPSYGTDHRVNQTGYRNGVPIGPPAYTPIFFNYPPGLRELLLYIRRIYGNRPIYITENGTDEANNSTIPIKEALKDDTRISFHVNHLKFVHKAIQEGVNVKGYITWTFLDGFEFGDGFKDRFGLIYVDYATLARYRKKSSYWIQDFLQRH</sequence>
<feature type="compositionally biased region" description="Basic and acidic residues" evidence="7">
    <location>
        <begin position="394"/>
        <end position="408"/>
    </location>
</feature>
<dbReference type="eggNOG" id="KOG0626">
    <property type="taxonomic scope" value="Eukaryota"/>
</dbReference>
<dbReference type="OMA" id="DNTRIMF"/>
<evidence type="ECO:0000256" key="3">
    <source>
        <dbReference type="ARBA" id="ARBA00022801"/>
    </source>
</evidence>
<feature type="region of interest" description="Disordered" evidence="7">
    <location>
        <begin position="393"/>
        <end position="415"/>
    </location>
</feature>
<evidence type="ECO:0000256" key="7">
    <source>
        <dbReference type="SAM" id="MobiDB-lite"/>
    </source>
</evidence>
<dbReference type="PANTHER" id="PTHR10353:SF65">
    <property type="entry name" value="BETA-GLUCOSIDASE 27"/>
    <property type="match status" value="1"/>
</dbReference>
<organism evidence="8">
    <name type="scientific">Triticum urartu</name>
    <name type="common">Red wild einkorn</name>
    <name type="synonym">Crithodium urartu</name>
    <dbReference type="NCBI Taxonomy" id="4572"/>
    <lineage>
        <taxon>Eukaryota</taxon>
        <taxon>Viridiplantae</taxon>
        <taxon>Streptophyta</taxon>
        <taxon>Embryophyta</taxon>
        <taxon>Tracheophyta</taxon>
        <taxon>Spermatophyta</taxon>
        <taxon>Magnoliopsida</taxon>
        <taxon>Liliopsida</taxon>
        <taxon>Poales</taxon>
        <taxon>Poaceae</taxon>
        <taxon>BOP clade</taxon>
        <taxon>Pooideae</taxon>
        <taxon>Triticodae</taxon>
        <taxon>Triticeae</taxon>
        <taxon>Triticinae</taxon>
        <taxon>Triticum</taxon>
    </lineage>
</organism>
<evidence type="ECO:0000256" key="6">
    <source>
        <dbReference type="RuleBase" id="RU003690"/>
    </source>
</evidence>
<dbReference type="AlphaFoldDB" id="M7ZYC0"/>
<evidence type="ECO:0000313" key="8">
    <source>
        <dbReference type="EMBL" id="EMS53109.1"/>
    </source>
</evidence>
<evidence type="ECO:0000256" key="5">
    <source>
        <dbReference type="ARBA" id="ARBA00023180"/>
    </source>
</evidence>
<keyword evidence="4" id="KW-1015">Disulfide bond</keyword>
<dbReference type="GO" id="GO:0004565">
    <property type="term" value="F:beta-galactosidase activity"/>
    <property type="evidence" value="ECO:0007669"/>
    <property type="project" value="UniProtKB-ARBA"/>
</dbReference>
<dbReference type="FunFam" id="3.20.20.80:FF:000020">
    <property type="entry name" value="Beta-glucosidase 12"/>
    <property type="match status" value="1"/>
</dbReference>
<keyword evidence="5" id="KW-0325">Glycoprotein</keyword>
<dbReference type="InterPro" id="IPR017853">
    <property type="entry name" value="GH"/>
</dbReference>
<feature type="region of interest" description="Disordered" evidence="7">
    <location>
        <begin position="1"/>
        <end position="44"/>
    </location>
</feature>
<comment type="similarity">
    <text evidence="1 6">Belongs to the glycosyl hydrolase 1 family.</text>
</comment>
<dbReference type="SUPFAM" id="SSF51445">
    <property type="entry name" value="(Trans)glycosidases"/>
    <property type="match status" value="1"/>
</dbReference>
<feature type="compositionally biased region" description="Low complexity" evidence="7">
    <location>
        <begin position="15"/>
        <end position="26"/>
    </location>
</feature>
<dbReference type="Gene3D" id="3.20.20.80">
    <property type="entry name" value="Glycosidases"/>
    <property type="match status" value="2"/>
</dbReference>
<gene>
    <name evidence="8" type="ORF">TRIUR3_31276</name>
</gene>
<reference evidence="8" key="1">
    <citation type="journal article" date="2013" name="Nature">
        <title>Draft genome of the wheat A-genome progenitor Triticum urartu.</title>
        <authorList>
            <person name="Ling H.Q."/>
            <person name="Zhao S."/>
            <person name="Liu D."/>
            <person name="Wang J."/>
            <person name="Sun H."/>
            <person name="Zhang C."/>
            <person name="Fan H."/>
            <person name="Li D."/>
            <person name="Dong L."/>
            <person name="Tao Y."/>
            <person name="Gao C."/>
            <person name="Wu H."/>
            <person name="Li Y."/>
            <person name="Cui Y."/>
            <person name="Guo X."/>
            <person name="Zheng S."/>
            <person name="Wang B."/>
            <person name="Yu K."/>
            <person name="Liang Q."/>
            <person name="Yang W."/>
            <person name="Lou X."/>
            <person name="Chen J."/>
            <person name="Feng M."/>
            <person name="Jian J."/>
            <person name="Zhang X."/>
            <person name="Luo G."/>
            <person name="Jiang Y."/>
            <person name="Liu J."/>
            <person name="Wang Z."/>
            <person name="Sha Y."/>
            <person name="Zhang B."/>
            <person name="Wu H."/>
            <person name="Tang D."/>
            <person name="Shen Q."/>
            <person name="Xue P."/>
            <person name="Zou S."/>
            <person name="Wang X."/>
            <person name="Liu X."/>
            <person name="Wang F."/>
            <person name="Yang Y."/>
            <person name="An X."/>
            <person name="Dong Z."/>
            <person name="Zhang K."/>
            <person name="Zhang X."/>
            <person name="Luo M.C."/>
            <person name="Dvorak J."/>
            <person name="Tong Y."/>
            <person name="Wang J."/>
            <person name="Yang H."/>
            <person name="Li Z."/>
            <person name="Wang D."/>
            <person name="Zhang A."/>
            <person name="Wang J."/>
        </authorList>
    </citation>
    <scope>NUCLEOTIDE SEQUENCE</scope>
</reference>
<dbReference type="PRINTS" id="PR00131">
    <property type="entry name" value="GLHYDRLASE1"/>
</dbReference>
<dbReference type="GO" id="GO:0005975">
    <property type="term" value="P:carbohydrate metabolic process"/>
    <property type="evidence" value="ECO:0007669"/>
    <property type="project" value="InterPro"/>
</dbReference>
<dbReference type="STRING" id="4572.M7ZYC0"/>
<evidence type="ECO:0000256" key="1">
    <source>
        <dbReference type="ARBA" id="ARBA00010838"/>
    </source>
</evidence>
<dbReference type="PANTHER" id="PTHR10353">
    <property type="entry name" value="GLYCOSYL HYDROLASE"/>
    <property type="match status" value="1"/>
</dbReference>